<evidence type="ECO:0000313" key="2">
    <source>
        <dbReference type="Proteomes" id="UP000824469"/>
    </source>
</evidence>
<feature type="non-terminal residue" evidence="1">
    <location>
        <position position="70"/>
    </location>
</feature>
<gene>
    <name evidence="1" type="ORF">KI387_001912</name>
</gene>
<dbReference type="EMBL" id="JAHRHJ020000001">
    <property type="protein sequence ID" value="KAH9329804.1"/>
    <property type="molecule type" value="Genomic_DNA"/>
</dbReference>
<name>A0AA38GVP5_TAXCH</name>
<sequence length="70" mass="8264">IYLFETFATLFAQVEQQLHKNEFPIYLFNNVVKRTGHDKSLRTCQSTFITTLKIEQTLKELRALLNETTE</sequence>
<reference evidence="1 2" key="1">
    <citation type="journal article" date="2021" name="Nat. Plants">
        <title>The Taxus genome provides insights into paclitaxel biosynthesis.</title>
        <authorList>
            <person name="Xiong X."/>
            <person name="Gou J."/>
            <person name="Liao Q."/>
            <person name="Li Y."/>
            <person name="Zhou Q."/>
            <person name="Bi G."/>
            <person name="Li C."/>
            <person name="Du R."/>
            <person name="Wang X."/>
            <person name="Sun T."/>
            <person name="Guo L."/>
            <person name="Liang H."/>
            <person name="Lu P."/>
            <person name="Wu Y."/>
            <person name="Zhang Z."/>
            <person name="Ro D.K."/>
            <person name="Shang Y."/>
            <person name="Huang S."/>
            <person name="Yan J."/>
        </authorList>
    </citation>
    <scope>NUCLEOTIDE SEQUENCE [LARGE SCALE GENOMIC DNA]</scope>
    <source>
        <strain evidence="1">Ta-2019</strain>
    </source>
</reference>
<dbReference type="Proteomes" id="UP000824469">
    <property type="component" value="Unassembled WGS sequence"/>
</dbReference>
<proteinExistence type="predicted"/>
<feature type="non-terminal residue" evidence="1">
    <location>
        <position position="1"/>
    </location>
</feature>
<protein>
    <submittedName>
        <fullName evidence="1">Uncharacterized protein</fullName>
    </submittedName>
</protein>
<accession>A0AA38GVP5</accession>
<evidence type="ECO:0000313" key="1">
    <source>
        <dbReference type="EMBL" id="KAH9329804.1"/>
    </source>
</evidence>
<dbReference type="AlphaFoldDB" id="A0AA38GVP5"/>
<comment type="caution">
    <text evidence="1">The sequence shown here is derived from an EMBL/GenBank/DDBJ whole genome shotgun (WGS) entry which is preliminary data.</text>
</comment>
<keyword evidence="2" id="KW-1185">Reference proteome</keyword>
<organism evidence="1 2">
    <name type="scientific">Taxus chinensis</name>
    <name type="common">Chinese yew</name>
    <name type="synonym">Taxus wallichiana var. chinensis</name>
    <dbReference type="NCBI Taxonomy" id="29808"/>
    <lineage>
        <taxon>Eukaryota</taxon>
        <taxon>Viridiplantae</taxon>
        <taxon>Streptophyta</taxon>
        <taxon>Embryophyta</taxon>
        <taxon>Tracheophyta</taxon>
        <taxon>Spermatophyta</taxon>
        <taxon>Pinopsida</taxon>
        <taxon>Pinidae</taxon>
        <taxon>Conifers II</taxon>
        <taxon>Cupressales</taxon>
        <taxon>Taxaceae</taxon>
        <taxon>Taxus</taxon>
    </lineage>
</organism>